<dbReference type="PANTHER" id="PTHR13789:SF236">
    <property type="entry name" value="MONOOXYGENASE, PUTATIVE (AFU_ORTHOLOGUE AFUA_6G12060)-RELATED"/>
    <property type="match status" value="1"/>
</dbReference>
<accession>A0AAD9SHV5</accession>
<dbReference type="Pfam" id="PF02469">
    <property type="entry name" value="Fasciclin"/>
    <property type="match status" value="2"/>
</dbReference>
<keyword evidence="3" id="KW-0503">Monooxygenase</keyword>
<dbReference type="SUPFAM" id="SSF54373">
    <property type="entry name" value="FAD-linked reductases, C-terminal domain"/>
    <property type="match status" value="1"/>
</dbReference>
<dbReference type="Gene3D" id="3.50.50.60">
    <property type="entry name" value="FAD/NAD(P)-binding domain"/>
    <property type="match status" value="1"/>
</dbReference>
<dbReference type="PROSITE" id="PS51257">
    <property type="entry name" value="PROKAR_LIPOPROTEIN"/>
    <property type="match status" value="1"/>
</dbReference>
<dbReference type="InterPro" id="IPR050493">
    <property type="entry name" value="FAD-dep_Monooxygenase_BioMet"/>
</dbReference>
<dbReference type="SMART" id="SM00554">
    <property type="entry name" value="FAS1"/>
    <property type="match status" value="2"/>
</dbReference>
<evidence type="ECO:0000313" key="6">
    <source>
        <dbReference type="EMBL" id="KAK2608045.1"/>
    </source>
</evidence>
<dbReference type="Proteomes" id="UP001265746">
    <property type="component" value="Unassembled WGS sequence"/>
</dbReference>
<comment type="caution">
    <text evidence="6">The sequence shown here is derived from an EMBL/GenBank/DDBJ whole genome shotgun (WGS) entry which is preliminary data.</text>
</comment>
<feature type="signal peptide" evidence="4">
    <location>
        <begin position="1"/>
        <end position="18"/>
    </location>
</feature>
<proteinExistence type="inferred from homology"/>
<keyword evidence="4" id="KW-0732">Signal</keyword>
<dbReference type="AlphaFoldDB" id="A0AAD9SHV5"/>
<dbReference type="EMBL" id="JAUJFL010000003">
    <property type="protein sequence ID" value="KAK2608045.1"/>
    <property type="molecule type" value="Genomic_DNA"/>
</dbReference>
<dbReference type="SUPFAM" id="SSF82153">
    <property type="entry name" value="FAS1 domain"/>
    <property type="match status" value="2"/>
</dbReference>
<evidence type="ECO:0000256" key="4">
    <source>
        <dbReference type="SAM" id="SignalP"/>
    </source>
</evidence>
<dbReference type="GO" id="GO:0004497">
    <property type="term" value="F:monooxygenase activity"/>
    <property type="evidence" value="ECO:0007669"/>
    <property type="project" value="UniProtKB-KW"/>
</dbReference>
<dbReference type="PRINTS" id="PR00420">
    <property type="entry name" value="RNGMNOXGNASE"/>
</dbReference>
<gene>
    <name evidence="6" type="ORF">N8I77_006682</name>
</gene>
<dbReference type="InterPro" id="IPR036188">
    <property type="entry name" value="FAD/NAD-bd_sf"/>
</dbReference>
<dbReference type="Gene3D" id="2.30.180.10">
    <property type="entry name" value="FAS1 domain"/>
    <property type="match status" value="2"/>
</dbReference>
<sequence>MRLSSATITLALTACANAQDLVAALQADPDLSALLSAISAVPGLADQLDAAEGITIFAPVNVAFEAVDPASQAGQAISNSDIDGIASVLSYHVLPKTIPSSAITATPQFVPTLLTPENVIGGAAATLVTPAQNLGAQLNGSSVILRSGNLATSTVTQADIVVGGATIHKIDSVLTLPTNASTTAIAAGLTSIADALTSAGEVEFFDSEPDVTIFIPSNAAFAAIADTVGDLTTEQLQEVLLKHIVLGSVVYSPSIPAGDTVVESALGEHNTLTNTDGVITINDATVIAADILLSNGVGHLIDSIVIVIGAGLGGCAAALAMKHHGHDVIVYEKLTNFRRLGDSLGLGENALKLLRRWGGDTLYHSLTSIGNQSEDMQIRRWHDGTILAQQPLMDMAGHIGHRGDYHEAFLQGVRDAGIEIKMGYEVVGFGEGDGEDARPSVIFKDGTVVRADLIVGADGIKSRARELVLGFTDAPKSSGYSCWRAYFPGEHLKGDALCQDFIDHDCVNIWIGSDTHLVQNTLRGGDEFNWIITRKLSHEADMEIKESWFQEGDMADVRKHIEGLDPRIAAAVEKTPALLDWKICYRDPLPTWVSKQHNIALLGDSCHPHLPTSAQGASQATESAAVLAVCLRLAGSDEIPLATRSYEKIRFARTRQSQTAGEDLRDRWHNVLKGLEEGVEIDPESVKMRNRWLYAYDAEADTISRWKEVSSRVKAELRTGKVEPLYTAKPKTANREL</sequence>
<protein>
    <recommendedName>
        <fullName evidence="5">FAS1 domain-containing protein</fullName>
    </recommendedName>
</protein>
<keyword evidence="7" id="KW-1185">Reference proteome</keyword>
<dbReference type="InterPro" id="IPR036378">
    <property type="entry name" value="FAS1_dom_sf"/>
</dbReference>
<feature type="domain" description="FAS1" evidence="5">
    <location>
        <begin position="176"/>
        <end position="305"/>
    </location>
</feature>
<name>A0AAD9SHV5_PHOAM</name>
<evidence type="ECO:0000256" key="1">
    <source>
        <dbReference type="ARBA" id="ARBA00007992"/>
    </source>
</evidence>
<organism evidence="6 7">
    <name type="scientific">Phomopsis amygdali</name>
    <name type="common">Fusicoccum amygdali</name>
    <dbReference type="NCBI Taxonomy" id="1214568"/>
    <lineage>
        <taxon>Eukaryota</taxon>
        <taxon>Fungi</taxon>
        <taxon>Dikarya</taxon>
        <taxon>Ascomycota</taxon>
        <taxon>Pezizomycotina</taxon>
        <taxon>Sordariomycetes</taxon>
        <taxon>Sordariomycetidae</taxon>
        <taxon>Diaporthales</taxon>
        <taxon>Diaporthaceae</taxon>
        <taxon>Diaporthe</taxon>
    </lineage>
</organism>
<dbReference type="PROSITE" id="PS50213">
    <property type="entry name" value="FAS1"/>
    <property type="match status" value="2"/>
</dbReference>
<dbReference type="SUPFAM" id="SSF51905">
    <property type="entry name" value="FAD/NAD(P)-binding domain"/>
    <property type="match status" value="1"/>
</dbReference>
<feature type="domain" description="FAS1" evidence="5">
    <location>
        <begin position="18"/>
        <end position="174"/>
    </location>
</feature>
<keyword evidence="2" id="KW-0560">Oxidoreductase</keyword>
<dbReference type="InterPro" id="IPR000782">
    <property type="entry name" value="FAS1_domain"/>
</dbReference>
<dbReference type="GO" id="GO:0071949">
    <property type="term" value="F:FAD binding"/>
    <property type="evidence" value="ECO:0007669"/>
    <property type="project" value="InterPro"/>
</dbReference>
<evidence type="ECO:0000259" key="5">
    <source>
        <dbReference type="PROSITE" id="PS50213"/>
    </source>
</evidence>
<feature type="chain" id="PRO_5041958060" description="FAS1 domain-containing protein" evidence="4">
    <location>
        <begin position="19"/>
        <end position="737"/>
    </location>
</feature>
<comment type="similarity">
    <text evidence="1">Belongs to the paxM FAD-dependent monooxygenase family.</text>
</comment>
<dbReference type="PANTHER" id="PTHR13789">
    <property type="entry name" value="MONOOXYGENASE"/>
    <property type="match status" value="1"/>
</dbReference>
<dbReference type="Pfam" id="PF13450">
    <property type="entry name" value="NAD_binding_8"/>
    <property type="match status" value="1"/>
</dbReference>
<reference evidence="6" key="1">
    <citation type="submission" date="2023-06" db="EMBL/GenBank/DDBJ databases">
        <authorList>
            <person name="Noh H."/>
        </authorList>
    </citation>
    <scope>NUCLEOTIDE SEQUENCE</scope>
    <source>
        <strain evidence="6">DUCC20226</strain>
    </source>
</reference>
<evidence type="ECO:0000313" key="7">
    <source>
        <dbReference type="Proteomes" id="UP001265746"/>
    </source>
</evidence>
<evidence type="ECO:0000256" key="2">
    <source>
        <dbReference type="ARBA" id="ARBA00023002"/>
    </source>
</evidence>
<evidence type="ECO:0000256" key="3">
    <source>
        <dbReference type="ARBA" id="ARBA00023033"/>
    </source>
</evidence>